<evidence type="ECO:0000313" key="1">
    <source>
        <dbReference type="EMBL" id="GFP26863.1"/>
    </source>
</evidence>
<dbReference type="Proteomes" id="UP000568877">
    <property type="component" value="Unassembled WGS sequence"/>
</dbReference>
<dbReference type="RefSeq" id="WP_176233017.1">
    <property type="nucleotide sequence ID" value="NZ_BLRY01000007.1"/>
</dbReference>
<dbReference type="EMBL" id="BLRY01000007">
    <property type="protein sequence ID" value="GFP26863.1"/>
    <property type="molecule type" value="Genomic_DNA"/>
</dbReference>
<sequence length="53" mass="6090">MITLFEVINRALSGPFCSEKDFDLKILVPELRRVIKSITLNMIRKTLSPPMTI</sequence>
<dbReference type="EMBL" id="BLSA01000069">
    <property type="protein sequence ID" value="GFP32385.1"/>
    <property type="molecule type" value="Genomic_DNA"/>
</dbReference>
<dbReference type="AlphaFoldDB" id="A0A6V8PI59"/>
<accession>A0A6V8PI59</accession>
<gene>
    <name evidence="1" type="ORF">HKBW3S33_00277</name>
    <name evidence="2" type="ORF">HKBW3S42_00690</name>
</gene>
<dbReference type="Gene3D" id="3.20.20.460">
    <property type="entry name" value="Monomethylamine methyltransferase MtmB"/>
    <property type="match status" value="1"/>
</dbReference>
<comment type="caution">
    <text evidence="2">The sequence shown here is derived from an EMBL/GenBank/DDBJ whole genome shotgun (WGS) entry which is preliminary data.</text>
</comment>
<keyword evidence="4" id="KW-1185">Reference proteome</keyword>
<dbReference type="Proteomes" id="UP000591948">
    <property type="component" value="Unassembled WGS sequence"/>
</dbReference>
<evidence type="ECO:0000313" key="3">
    <source>
        <dbReference type="Proteomes" id="UP000568877"/>
    </source>
</evidence>
<proteinExistence type="predicted"/>
<evidence type="ECO:0000313" key="4">
    <source>
        <dbReference type="Proteomes" id="UP000591948"/>
    </source>
</evidence>
<protein>
    <submittedName>
        <fullName evidence="2">Uncharacterized protein</fullName>
    </submittedName>
</protein>
<organism evidence="2 3">
    <name type="scientific">Candidatus Hakubella thermalkaliphila</name>
    <dbReference type="NCBI Taxonomy" id="2754717"/>
    <lineage>
        <taxon>Bacteria</taxon>
        <taxon>Bacillati</taxon>
        <taxon>Actinomycetota</taxon>
        <taxon>Actinomycetota incertae sedis</taxon>
        <taxon>Candidatus Hakubellales</taxon>
        <taxon>Candidatus Hakubellaceae</taxon>
        <taxon>Candidatus Hakubella</taxon>
    </lineage>
</organism>
<reference evidence="3 4" key="1">
    <citation type="journal article" date="2020" name="Front. Microbiol.">
        <title>Single-cell genomics of novel Actinobacteria with the Wood-Ljungdahl pathway discovered in a serpentinizing system.</title>
        <authorList>
            <person name="Merino N."/>
            <person name="Kawai M."/>
            <person name="Boyd E.S."/>
            <person name="Colman D.R."/>
            <person name="McGlynn S.E."/>
            <person name="Nealson K.H."/>
            <person name="Kurokawa K."/>
            <person name="Hongoh Y."/>
        </authorList>
    </citation>
    <scope>NUCLEOTIDE SEQUENCE [LARGE SCALE GENOMIC DNA]</scope>
    <source>
        <strain evidence="1 4">S33</strain>
        <strain evidence="2 3">S42</strain>
    </source>
</reference>
<dbReference type="GO" id="GO:0008168">
    <property type="term" value="F:methyltransferase activity"/>
    <property type="evidence" value="ECO:0007669"/>
    <property type="project" value="InterPro"/>
</dbReference>
<name>A0A6V8PI59_9ACTN</name>
<dbReference type="InterPro" id="IPR036655">
    <property type="entry name" value="MtmB_sf"/>
</dbReference>
<dbReference type="GO" id="GO:0032259">
    <property type="term" value="P:methylation"/>
    <property type="evidence" value="ECO:0007669"/>
    <property type="project" value="InterPro"/>
</dbReference>
<evidence type="ECO:0000313" key="2">
    <source>
        <dbReference type="EMBL" id="GFP32385.1"/>
    </source>
</evidence>